<dbReference type="PANTHER" id="PTHR46411">
    <property type="entry name" value="FAMILY ATPASE, PUTATIVE-RELATED"/>
    <property type="match status" value="1"/>
</dbReference>
<dbReference type="Proteomes" id="UP000092177">
    <property type="component" value="Chromosome 4"/>
</dbReference>
<reference evidence="6" key="1">
    <citation type="journal article" date="2017" name="BMC Genomics">
        <title>Gapless genome assembly of Colletotrichum higginsianum reveals chromosome structure and association of transposable elements with secondary metabolite gene clusters.</title>
        <authorList>
            <person name="Dallery J.-F."/>
            <person name="Lapalu N."/>
            <person name="Zampounis A."/>
            <person name="Pigne S."/>
            <person name="Luyten I."/>
            <person name="Amselem J."/>
            <person name="Wittenberg A.H.J."/>
            <person name="Zhou S."/>
            <person name="de Queiroz M.V."/>
            <person name="Robin G.P."/>
            <person name="Auger A."/>
            <person name="Hainaut M."/>
            <person name="Henrissat B."/>
            <person name="Kim K.-T."/>
            <person name="Lee Y.-H."/>
            <person name="Lespinet O."/>
            <person name="Schwartz D.C."/>
            <person name="Thon M.R."/>
            <person name="O'Connell R.J."/>
        </authorList>
    </citation>
    <scope>NUCLEOTIDE SEQUENCE [LARGE SCALE GENOMIC DNA]</scope>
    <source>
        <strain evidence="6">IMI 349063</strain>
    </source>
</reference>
<dbReference type="InterPro" id="IPR027417">
    <property type="entry name" value="P-loop_NTPase"/>
</dbReference>
<dbReference type="VEuPathDB" id="FungiDB:CH63R_06869"/>
<evidence type="ECO:0000313" key="6">
    <source>
        <dbReference type="Proteomes" id="UP000092177"/>
    </source>
</evidence>
<dbReference type="InterPro" id="IPR054289">
    <property type="entry name" value="DUF7025"/>
</dbReference>
<protein>
    <submittedName>
        <fullName evidence="5">ATPase</fullName>
    </submittedName>
</protein>
<comment type="caution">
    <text evidence="5">The sequence shown here is derived from an EMBL/GenBank/DDBJ whole genome shotgun (WGS) entry which is preliminary data.</text>
</comment>
<feature type="compositionally biased region" description="Low complexity" evidence="1">
    <location>
        <begin position="50"/>
        <end position="59"/>
    </location>
</feature>
<dbReference type="GeneID" id="28865951"/>
<feature type="domain" description="DUF7025" evidence="3">
    <location>
        <begin position="319"/>
        <end position="424"/>
    </location>
</feature>
<dbReference type="RefSeq" id="XP_018159694.1">
    <property type="nucleotide sequence ID" value="XM_018301844.1"/>
</dbReference>
<feature type="domain" description="AAA+ ATPase lid" evidence="4">
    <location>
        <begin position="719"/>
        <end position="816"/>
    </location>
</feature>
<dbReference type="Gene3D" id="3.40.50.300">
    <property type="entry name" value="P-loop containing nucleotide triphosphate hydrolases"/>
    <property type="match status" value="1"/>
</dbReference>
<dbReference type="OrthoDB" id="4849290at2759"/>
<feature type="region of interest" description="Disordered" evidence="1">
    <location>
        <begin position="475"/>
        <end position="503"/>
    </location>
</feature>
<dbReference type="AlphaFoldDB" id="A0A1B7YGH7"/>
<dbReference type="KEGG" id="chig:CH63R_06869"/>
<keyword evidence="6" id="KW-1185">Reference proteome</keyword>
<accession>A0A1B7YGH7</accession>
<dbReference type="InterPro" id="IPR003959">
    <property type="entry name" value="ATPase_AAA_core"/>
</dbReference>
<dbReference type="GO" id="GO:0016887">
    <property type="term" value="F:ATP hydrolysis activity"/>
    <property type="evidence" value="ECO:0007669"/>
    <property type="project" value="InterPro"/>
</dbReference>
<gene>
    <name evidence="5" type="ORF">CH63R_06869</name>
</gene>
<evidence type="ECO:0000256" key="1">
    <source>
        <dbReference type="SAM" id="MobiDB-lite"/>
    </source>
</evidence>
<organism evidence="5 6">
    <name type="scientific">Colletotrichum higginsianum (strain IMI 349063)</name>
    <name type="common">Crucifer anthracnose fungus</name>
    <dbReference type="NCBI Taxonomy" id="759273"/>
    <lineage>
        <taxon>Eukaryota</taxon>
        <taxon>Fungi</taxon>
        <taxon>Dikarya</taxon>
        <taxon>Ascomycota</taxon>
        <taxon>Pezizomycotina</taxon>
        <taxon>Sordariomycetes</taxon>
        <taxon>Hypocreomycetidae</taxon>
        <taxon>Glomerellales</taxon>
        <taxon>Glomerellaceae</taxon>
        <taxon>Colletotrichum</taxon>
        <taxon>Colletotrichum destructivum species complex</taxon>
    </lineage>
</organism>
<dbReference type="Pfam" id="PF23232">
    <property type="entry name" value="AAA_lid_13"/>
    <property type="match status" value="1"/>
</dbReference>
<sequence length="829" mass="95397">MASHRVQQLPLRRPATAVRERSDTDPDDRFHRGRRVRPPSRYNKPPPRTRSPSQSPPSTEQDETASRNDENTPESRSPSPAPAKYRPIVTVDWRSELCRFLHLSNQITDNEIFEALAETEGKLRDAERLKYQYAVDPGPPRSQVIHRIDCQHEETSMIYLDEPWPVESGPYHAHLRGSRPVANLELYLERNKNISFLVFREYRCCHRSIRWQSMIDTNQSTTTDLSLFFSGEYIDLNSPDARLALETLSELALAGIHHPHFDDNDGTAKSISYPYLWWFHRRHEIALSKSAMDPTLQQHVEVLQTYMEDRLQPEWTAVDDLTAKGKITLDLLRYIYVPNDIIISQTRGKNVSQLTASTAIDWLSIDTVIKDSKYLRAVILVEVWNFDGSFHKAVNRWPLDYAPVDSWSESFDITSLSVYPARFAKNSVVEGLRGRGKMFWACRHRKYVSYVKEVYDAANPLNGSRFMVDLETYKKMHPTPQPPQPQQAPRKSSNQKEIPPLDLMSDIPPADDTFLMCLPSTMKGFDMDSKTWSESPLVGQVLHEFLVANSLIGTLEVTFMQDVVWNREAFEDLVIEPKTKDLVKAVVMNRLTSDENTDLIHGKGNGLFILLHGVAEIAEKPLYKVTCGDVGTKPDEVEEYLKVVTLLGKTWDCVVLLDEADVFLEQRSLSNLKRNALVSVFLRVLEYYDGIMILTTNRVGTFDEAFKSRIQLNLRYNNLDEEKRFKIWTNSIRRLELKLKTQDKKPYDYGIDSDSIQSQLRSLAAENLNGREIRNAISTARQLSLFKREALHYDHLSSVISEAQNFEKYLVKLHQGHSADEIQHDLEAR</sequence>
<evidence type="ECO:0000259" key="3">
    <source>
        <dbReference type="Pfam" id="PF22942"/>
    </source>
</evidence>
<dbReference type="SUPFAM" id="SSF52540">
    <property type="entry name" value="P-loop containing nucleoside triphosphate hydrolases"/>
    <property type="match status" value="1"/>
</dbReference>
<evidence type="ECO:0000259" key="2">
    <source>
        <dbReference type="Pfam" id="PF00004"/>
    </source>
</evidence>
<feature type="domain" description="ATPase AAA-type core" evidence="2">
    <location>
        <begin position="610"/>
        <end position="712"/>
    </location>
</feature>
<feature type="compositionally biased region" description="Basic and acidic residues" evidence="1">
    <location>
        <begin position="18"/>
        <end position="30"/>
    </location>
</feature>
<name>A0A1B7YGH7_COLHI</name>
<feature type="region of interest" description="Disordered" evidence="1">
    <location>
        <begin position="1"/>
        <end position="84"/>
    </location>
</feature>
<evidence type="ECO:0000313" key="5">
    <source>
        <dbReference type="EMBL" id="OBR11177.1"/>
    </source>
</evidence>
<dbReference type="GO" id="GO:0005524">
    <property type="term" value="F:ATP binding"/>
    <property type="evidence" value="ECO:0007669"/>
    <property type="project" value="InterPro"/>
</dbReference>
<evidence type="ECO:0000259" key="4">
    <source>
        <dbReference type="Pfam" id="PF23232"/>
    </source>
</evidence>
<dbReference type="Pfam" id="PF00004">
    <property type="entry name" value="AAA"/>
    <property type="match status" value="1"/>
</dbReference>
<proteinExistence type="predicted"/>
<dbReference type="Pfam" id="PF22942">
    <property type="entry name" value="DUF7025"/>
    <property type="match status" value="1"/>
</dbReference>
<dbReference type="InterPro" id="IPR056599">
    <property type="entry name" value="AAA_lid_fung"/>
</dbReference>
<dbReference type="EMBL" id="LTAN01000004">
    <property type="protein sequence ID" value="OBR11177.1"/>
    <property type="molecule type" value="Genomic_DNA"/>
</dbReference>
<dbReference type="PANTHER" id="PTHR46411:SF2">
    <property type="entry name" value="AAA+ ATPASE DOMAIN-CONTAINING PROTEIN"/>
    <property type="match status" value="1"/>
</dbReference>